<dbReference type="AlphaFoldDB" id="A0A167JDH3"/>
<evidence type="ECO:0000313" key="2">
    <source>
        <dbReference type="EMBL" id="KZO93485.1"/>
    </source>
</evidence>
<gene>
    <name evidence="2" type="ORF">CALVIDRAFT_539937</name>
</gene>
<dbReference type="OrthoDB" id="10539090at2759"/>
<sequence>MADSDDEELVEPVRGLSLRPPAEQEQGSEEEVEGLFTPPPGRPADVDEERQKSRVRSGGGEKSVHERERWTTPAQGIQPFVPRERPKPSVLETKNEMPACFTHRPILSPSYAWRCPYPSCVYEMDFLRPSAQFRDSLTQEEVAVASGVHAAHTSSRLNGVFYIKVMQHYQTHLGELKVQWPVRLRA</sequence>
<protein>
    <submittedName>
        <fullName evidence="2">Uncharacterized protein</fullName>
    </submittedName>
</protein>
<dbReference type="EMBL" id="KV417301">
    <property type="protein sequence ID" value="KZO93485.1"/>
    <property type="molecule type" value="Genomic_DNA"/>
</dbReference>
<dbReference type="Proteomes" id="UP000076738">
    <property type="component" value="Unassembled WGS sequence"/>
</dbReference>
<proteinExistence type="predicted"/>
<organism evidence="2 3">
    <name type="scientific">Calocera viscosa (strain TUFC12733)</name>
    <dbReference type="NCBI Taxonomy" id="1330018"/>
    <lineage>
        <taxon>Eukaryota</taxon>
        <taxon>Fungi</taxon>
        <taxon>Dikarya</taxon>
        <taxon>Basidiomycota</taxon>
        <taxon>Agaricomycotina</taxon>
        <taxon>Dacrymycetes</taxon>
        <taxon>Dacrymycetales</taxon>
        <taxon>Dacrymycetaceae</taxon>
        <taxon>Calocera</taxon>
    </lineage>
</organism>
<keyword evidence="3" id="KW-1185">Reference proteome</keyword>
<name>A0A167JDH3_CALVF</name>
<feature type="region of interest" description="Disordered" evidence="1">
    <location>
        <begin position="1"/>
        <end position="85"/>
    </location>
</feature>
<feature type="compositionally biased region" description="Acidic residues" evidence="1">
    <location>
        <begin position="1"/>
        <end position="10"/>
    </location>
</feature>
<evidence type="ECO:0000256" key="1">
    <source>
        <dbReference type="SAM" id="MobiDB-lite"/>
    </source>
</evidence>
<accession>A0A167JDH3</accession>
<evidence type="ECO:0000313" key="3">
    <source>
        <dbReference type="Proteomes" id="UP000076738"/>
    </source>
</evidence>
<reference evidence="2 3" key="1">
    <citation type="journal article" date="2016" name="Mol. Biol. Evol.">
        <title>Comparative Genomics of Early-Diverging Mushroom-Forming Fungi Provides Insights into the Origins of Lignocellulose Decay Capabilities.</title>
        <authorList>
            <person name="Nagy L.G."/>
            <person name="Riley R."/>
            <person name="Tritt A."/>
            <person name="Adam C."/>
            <person name="Daum C."/>
            <person name="Floudas D."/>
            <person name="Sun H."/>
            <person name="Yadav J.S."/>
            <person name="Pangilinan J."/>
            <person name="Larsson K.H."/>
            <person name="Matsuura K."/>
            <person name="Barry K."/>
            <person name="Labutti K."/>
            <person name="Kuo R."/>
            <person name="Ohm R.A."/>
            <person name="Bhattacharya S.S."/>
            <person name="Shirouzu T."/>
            <person name="Yoshinaga Y."/>
            <person name="Martin F.M."/>
            <person name="Grigoriev I.V."/>
            <person name="Hibbett D.S."/>
        </authorList>
    </citation>
    <scope>NUCLEOTIDE SEQUENCE [LARGE SCALE GENOMIC DNA]</scope>
    <source>
        <strain evidence="2 3">TUFC12733</strain>
    </source>
</reference>